<evidence type="ECO:0000256" key="12">
    <source>
        <dbReference type="ARBA" id="ARBA00022989"/>
    </source>
</evidence>
<feature type="transmembrane region" description="Helical" evidence="19">
    <location>
        <begin position="691"/>
        <end position="713"/>
    </location>
</feature>
<feature type="region of interest" description="Disordered" evidence="18">
    <location>
        <begin position="52"/>
        <end position="92"/>
    </location>
</feature>
<feature type="compositionally biased region" description="Low complexity" evidence="18">
    <location>
        <begin position="80"/>
        <end position="91"/>
    </location>
</feature>
<dbReference type="SUPFAM" id="SSF81606">
    <property type="entry name" value="PP2C-like"/>
    <property type="match status" value="1"/>
</dbReference>
<dbReference type="SMART" id="SM00332">
    <property type="entry name" value="PP2Cc"/>
    <property type="match status" value="1"/>
</dbReference>
<feature type="compositionally biased region" description="Basic and acidic residues" evidence="18">
    <location>
        <begin position="402"/>
        <end position="416"/>
    </location>
</feature>
<feature type="domain" description="PPM-type phosphatase" evidence="20">
    <location>
        <begin position="113"/>
        <end position="391"/>
    </location>
</feature>
<evidence type="ECO:0000256" key="8">
    <source>
        <dbReference type="ARBA" id="ARBA00022723"/>
    </source>
</evidence>
<dbReference type="OrthoDB" id="10256463at2759"/>
<keyword evidence="14" id="KW-0464">Manganese</keyword>
<evidence type="ECO:0000256" key="3">
    <source>
        <dbReference type="ARBA" id="ARBA00004141"/>
    </source>
</evidence>
<dbReference type="EMBL" id="JAGGNH010000001">
    <property type="protein sequence ID" value="KAJ0987817.1"/>
    <property type="molecule type" value="Genomic_DNA"/>
</dbReference>
<evidence type="ECO:0000256" key="7">
    <source>
        <dbReference type="ARBA" id="ARBA00022692"/>
    </source>
</evidence>
<keyword evidence="13 19" id="KW-0472">Membrane</keyword>
<evidence type="ECO:0000256" key="13">
    <source>
        <dbReference type="ARBA" id="ARBA00023136"/>
    </source>
</evidence>
<keyword evidence="10" id="KW-0460">Magnesium</keyword>
<dbReference type="Proteomes" id="UP001085076">
    <property type="component" value="Miscellaneous, Linkage group lg01"/>
</dbReference>
<dbReference type="PANTHER" id="PTHR12822:SF5">
    <property type="entry name" value="PROTEIN YIP"/>
    <property type="match status" value="1"/>
</dbReference>
<dbReference type="InterPro" id="IPR006977">
    <property type="entry name" value="Yip1_dom"/>
</dbReference>
<feature type="transmembrane region" description="Helical" evidence="19">
    <location>
        <begin position="661"/>
        <end position="679"/>
    </location>
</feature>
<comment type="caution">
    <text evidence="21">The sequence shown here is derived from an EMBL/GenBank/DDBJ whole genome shotgun (WGS) entry which is preliminary data.</text>
</comment>
<comment type="similarity">
    <text evidence="5">Belongs to the YIP1 family.</text>
</comment>
<organism evidence="21 22">
    <name type="scientific">Dioscorea zingiberensis</name>
    <dbReference type="NCBI Taxonomy" id="325984"/>
    <lineage>
        <taxon>Eukaryota</taxon>
        <taxon>Viridiplantae</taxon>
        <taxon>Streptophyta</taxon>
        <taxon>Embryophyta</taxon>
        <taxon>Tracheophyta</taxon>
        <taxon>Spermatophyta</taxon>
        <taxon>Magnoliopsida</taxon>
        <taxon>Liliopsida</taxon>
        <taxon>Dioscoreales</taxon>
        <taxon>Dioscoreaceae</taxon>
        <taxon>Dioscorea</taxon>
    </lineage>
</organism>
<keyword evidence="8" id="KW-0479">Metal-binding</keyword>
<comment type="catalytic activity">
    <reaction evidence="16">
        <text>O-phospho-L-threonyl-[protein] + H2O = L-threonyl-[protein] + phosphate</text>
        <dbReference type="Rhea" id="RHEA:47004"/>
        <dbReference type="Rhea" id="RHEA-COMP:11060"/>
        <dbReference type="Rhea" id="RHEA-COMP:11605"/>
        <dbReference type="ChEBI" id="CHEBI:15377"/>
        <dbReference type="ChEBI" id="CHEBI:30013"/>
        <dbReference type="ChEBI" id="CHEBI:43474"/>
        <dbReference type="ChEBI" id="CHEBI:61977"/>
        <dbReference type="EC" id="3.1.3.16"/>
    </reaction>
</comment>
<dbReference type="GO" id="GO:0016020">
    <property type="term" value="C:membrane"/>
    <property type="evidence" value="ECO:0007669"/>
    <property type="project" value="UniProtKB-SubCell"/>
</dbReference>
<dbReference type="InterPro" id="IPR039765">
    <property type="entry name" value="Yip5/YIPF1/YIPF2"/>
</dbReference>
<feature type="region of interest" description="Disordered" evidence="18">
    <location>
        <begin position="400"/>
        <end position="425"/>
    </location>
</feature>
<dbReference type="PANTHER" id="PTHR12822">
    <property type="entry name" value="PROTEIN YIPF"/>
    <property type="match status" value="1"/>
</dbReference>
<dbReference type="InterPro" id="IPR000222">
    <property type="entry name" value="PP2C_BS"/>
</dbReference>
<evidence type="ECO:0000256" key="14">
    <source>
        <dbReference type="ARBA" id="ARBA00023211"/>
    </source>
</evidence>
<evidence type="ECO:0000259" key="20">
    <source>
        <dbReference type="PROSITE" id="PS51746"/>
    </source>
</evidence>
<dbReference type="GO" id="GO:0031267">
    <property type="term" value="F:small GTPase binding"/>
    <property type="evidence" value="ECO:0007669"/>
    <property type="project" value="InterPro"/>
</dbReference>
<dbReference type="InterPro" id="IPR001932">
    <property type="entry name" value="PPM-type_phosphatase-like_dom"/>
</dbReference>
<keyword evidence="12 19" id="KW-1133">Transmembrane helix</keyword>
<dbReference type="InterPro" id="IPR036457">
    <property type="entry name" value="PPM-type-like_dom_sf"/>
</dbReference>
<dbReference type="GO" id="GO:0016192">
    <property type="term" value="P:vesicle-mediated transport"/>
    <property type="evidence" value="ECO:0007669"/>
    <property type="project" value="InterPro"/>
</dbReference>
<evidence type="ECO:0000256" key="15">
    <source>
        <dbReference type="ARBA" id="ARBA00047761"/>
    </source>
</evidence>
<dbReference type="EC" id="3.1.3.16" evidence="6"/>
<feature type="transmembrane region" description="Helical" evidence="19">
    <location>
        <begin position="605"/>
        <end position="625"/>
    </location>
</feature>
<dbReference type="PROSITE" id="PS01032">
    <property type="entry name" value="PPM_1"/>
    <property type="match status" value="1"/>
</dbReference>
<comment type="catalytic activity">
    <reaction evidence="15">
        <text>O-phospho-L-seryl-[protein] + H2O = L-seryl-[protein] + phosphate</text>
        <dbReference type="Rhea" id="RHEA:20629"/>
        <dbReference type="Rhea" id="RHEA-COMP:9863"/>
        <dbReference type="Rhea" id="RHEA-COMP:11604"/>
        <dbReference type="ChEBI" id="CHEBI:15377"/>
        <dbReference type="ChEBI" id="CHEBI:29999"/>
        <dbReference type="ChEBI" id="CHEBI:43474"/>
        <dbReference type="ChEBI" id="CHEBI:83421"/>
        <dbReference type="EC" id="3.1.3.16"/>
    </reaction>
</comment>
<evidence type="ECO:0000256" key="19">
    <source>
        <dbReference type="SAM" id="Phobius"/>
    </source>
</evidence>
<evidence type="ECO:0000313" key="22">
    <source>
        <dbReference type="Proteomes" id="UP001085076"/>
    </source>
</evidence>
<dbReference type="FunFam" id="3.60.40.10:FF:000291">
    <property type="entry name" value="Protein phosphatase 2C 50"/>
    <property type="match status" value="1"/>
</dbReference>
<evidence type="ECO:0000256" key="17">
    <source>
        <dbReference type="RuleBase" id="RU003465"/>
    </source>
</evidence>
<dbReference type="GO" id="GO:0046872">
    <property type="term" value="F:metal ion binding"/>
    <property type="evidence" value="ECO:0007669"/>
    <property type="project" value="UniProtKB-KW"/>
</dbReference>
<dbReference type="GO" id="GO:0004722">
    <property type="term" value="F:protein serine/threonine phosphatase activity"/>
    <property type="evidence" value="ECO:0007669"/>
    <property type="project" value="UniProtKB-EC"/>
</dbReference>
<evidence type="ECO:0000256" key="1">
    <source>
        <dbReference type="ARBA" id="ARBA00001936"/>
    </source>
</evidence>
<keyword evidence="9 17" id="KW-0378">Hydrolase</keyword>
<feature type="transmembrane region" description="Helical" evidence="19">
    <location>
        <begin position="561"/>
        <end position="585"/>
    </location>
</feature>
<protein>
    <recommendedName>
        <fullName evidence="6">protein-serine/threonine phosphatase</fullName>
        <ecNumber evidence="6">3.1.3.16</ecNumber>
    </recommendedName>
</protein>
<feature type="transmembrane region" description="Helical" evidence="19">
    <location>
        <begin position="637"/>
        <end position="655"/>
    </location>
</feature>
<evidence type="ECO:0000256" key="4">
    <source>
        <dbReference type="ARBA" id="ARBA00006702"/>
    </source>
</evidence>
<evidence type="ECO:0000256" key="11">
    <source>
        <dbReference type="ARBA" id="ARBA00022912"/>
    </source>
</evidence>
<proteinExistence type="inferred from homology"/>
<comment type="cofactor">
    <cofactor evidence="1">
        <name>Mn(2+)</name>
        <dbReference type="ChEBI" id="CHEBI:29035"/>
    </cofactor>
</comment>
<evidence type="ECO:0000256" key="16">
    <source>
        <dbReference type="ARBA" id="ARBA00048336"/>
    </source>
</evidence>
<dbReference type="PROSITE" id="PS51746">
    <property type="entry name" value="PPM_2"/>
    <property type="match status" value="1"/>
</dbReference>
<dbReference type="Pfam" id="PF00481">
    <property type="entry name" value="PP2C"/>
    <property type="match status" value="1"/>
</dbReference>
<reference evidence="21" key="1">
    <citation type="submission" date="2021-03" db="EMBL/GenBank/DDBJ databases">
        <authorList>
            <person name="Li Z."/>
            <person name="Yang C."/>
        </authorList>
    </citation>
    <scope>NUCLEOTIDE SEQUENCE</scope>
    <source>
        <strain evidence="21">Dzin_1.0</strain>
        <tissue evidence="21">Leaf</tissue>
    </source>
</reference>
<dbReference type="Pfam" id="PF04893">
    <property type="entry name" value="Yip1"/>
    <property type="match status" value="1"/>
</dbReference>
<evidence type="ECO:0000256" key="5">
    <source>
        <dbReference type="ARBA" id="ARBA00010596"/>
    </source>
</evidence>
<evidence type="ECO:0000313" key="21">
    <source>
        <dbReference type="EMBL" id="KAJ0987817.1"/>
    </source>
</evidence>
<comment type="subcellular location">
    <subcellularLocation>
        <location evidence="3">Membrane</location>
        <topology evidence="3">Multi-pass membrane protein</topology>
    </subcellularLocation>
</comment>
<reference evidence="21" key="2">
    <citation type="journal article" date="2022" name="Hortic Res">
        <title>The genome of Dioscorea zingiberensis sheds light on the biosynthesis, origin and evolution of the medicinally important diosgenin saponins.</title>
        <authorList>
            <person name="Li Y."/>
            <person name="Tan C."/>
            <person name="Li Z."/>
            <person name="Guo J."/>
            <person name="Li S."/>
            <person name="Chen X."/>
            <person name="Wang C."/>
            <person name="Dai X."/>
            <person name="Yang H."/>
            <person name="Song W."/>
            <person name="Hou L."/>
            <person name="Xu J."/>
            <person name="Tong Z."/>
            <person name="Xu A."/>
            <person name="Yuan X."/>
            <person name="Wang W."/>
            <person name="Yang Q."/>
            <person name="Chen L."/>
            <person name="Sun Z."/>
            <person name="Wang K."/>
            <person name="Pan B."/>
            <person name="Chen J."/>
            <person name="Bao Y."/>
            <person name="Liu F."/>
            <person name="Qi X."/>
            <person name="Gang D.R."/>
            <person name="Wen J."/>
            <person name="Li J."/>
        </authorList>
    </citation>
    <scope>NUCLEOTIDE SEQUENCE</scope>
    <source>
        <strain evidence="21">Dzin_1.0</strain>
    </source>
</reference>
<name>A0A9D5DCL7_9LILI</name>
<evidence type="ECO:0000256" key="9">
    <source>
        <dbReference type="ARBA" id="ARBA00022801"/>
    </source>
</evidence>
<evidence type="ECO:0000256" key="2">
    <source>
        <dbReference type="ARBA" id="ARBA00001946"/>
    </source>
</evidence>
<dbReference type="AlphaFoldDB" id="A0A9D5DCL7"/>
<keyword evidence="7 19" id="KW-0812">Transmembrane</keyword>
<gene>
    <name evidence="21" type="ORF">J5N97_006173</name>
</gene>
<feature type="compositionally biased region" description="Basic and acidic residues" evidence="18">
    <location>
        <begin position="67"/>
        <end position="76"/>
    </location>
</feature>
<evidence type="ECO:0000256" key="10">
    <source>
        <dbReference type="ARBA" id="ARBA00022842"/>
    </source>
</evidence>
<comment type="similarity">
    <text evidence="4 17">Belongs to the PP2C family.</text>
</comment>
<evidence type="ECO:0000256" key="6">
    <source>
        <dbReference type="ARBA" id="ARBA00013081"/>
    </source>
</evidence>
<keyword evidence="22" id="KW-1185">Reference proteome</keyword>
<evidence type="ECO:0000256" key="18">
    <source>
        <dbReference type="SAM" id="MobiDB-lite"/>
    </source>
</evidence>
<comment type="cofactor">
    <cofactor evidence="2">
        <name>Mg(2+)</name>
        <dbReference type="ChEBI" id="CHEBI:18420"/>
    </cofactor>
</comment>
<sequence>MAEVCCEVVSPREAASESCEASTRAARRRRMQLRRIKLVTGVGEMVSAVEPMKKKQRVESPSSPPITREDLVRRGVEQPSGSGIVTSSGSSLRMKPIAASAESSASCSRRSARYGMTAVCGRRREMEDAVSIRPDFLRGSLGHETYHFYGVFDGHGCSHAAVSCKDRMHELVAEEIARMEPGSMAPRNWEGVMERSFLRMDAEVEDWRGTNRPGSCRCELRTPNSVHVGSTAVVAVVTPDQIVVGNCGDSRAVLFKGGAAIPLSTDHKPDRPDEMERIEEAGGRVIYWDGPRVLGVLAMSRAIGDSYLKPYVISEPEVTVTERTGDEECLILASDGLWDVVSNEMACNIARMCLRANGGDGDQSVASETEGPVRRGSDNACFDASMLLTKLALARQSADNYVGRDQEKGERGDSERGAVTQRNRRHRAPSIWIPIGGDLLAASPIKEYAMDEGYTSLSSTHLLGSVPAVIADGKRSVVDEAPTGSHSNLHIFPPANGGYQPPGSPYGGDEQATTNWKGIFSISTYSPYFNVDTDNVVDRIFSSMNPIHGDFHRKIDSYPDLYGPVWISTTLVFMLSALGNCATYLMSSKSEADIAWVFDVNYVNWAASVVYGYAIVVPAAFYFLLQYFGTSASLIRFWCLWGYSLFIFIPSSLLLVIPVEFLRWIIIIVAGAASAMFIGTNLKSYTEGSDMMVVVVSAMVLQFVLGLFIKIFFYA</sequence>
<dbReference type="GO" id="GO:0005794">
    <property type="term" value="C:Golgi apparatus"/>
    <property type="evidence" value="ECO:0007669"/>
    <property type="project" value="InterPro"/>
</dbReference>
<keyword evidence="11 17" id="KW-0904">Protein phosphatase</keyword>
<dbReference type="CDD" id="cd00143">
    <property type="entry name" value="PP2Cc"/>
    <property type="match status" value="1"/>
</dbReference>
<accession>A0A9D5DCL7</accession>
<dbReference type="Gene3D" id="3.60.40.10">
    <property type="entry name" value="PPM-type phosphatase domain"/>
    <property type="match status" value="1"/>
</dbReference>